<dbReference type="EMBL" id="JAJSOW010000002">
    <property type="protein sequence ID" value="KAI9198870.1"/>
    <property type="molecule type" value="Genomic_DNA"/>
</dbReference>
<feature type="domain" description="F-box" evidence="1">
    <location>
        <begin position="3"/>
        <end position="37"/>
    </location>
</feature>
<comment type="caution">
    <text evidence="2">The sequence shown here is derived from an EMBL/GenBank/DDBJ whole genome shotgun (WGS) entry which is preliminary data.</text>
</comment>
<dbReference type="InterPro" id="IPR053197">
    <property type="entry name" value="F-box_SCFL_complex_component"/>
</dbReference>
<proteinExistence type="predicted"/>
<evidence type="ECO:0000259" key="1">
    <source>
        <dbReference type="PROSITE" id="PS50181"/>
    </source>
</evidence>
<evidence type="ECO:0000313" key="3">
    <source>
        <dbReference type="Proteomes" id="UP001064489"/>
    </source>
</evidence>
<dbReference type="AlphaFoldDB" id="A0AAD5JR91"/>
<dbReference type="SUPFAM" id="SSF52047">
    <property type="entry name" value="RNI-like"/>
    <property type="match status" value="1"/>
</dbReference>
<dbReference type="InterPro" id="IPR032675">
    <property type="entry name" value="LRR_dom_sf"/>
</dbReference>
<evidence type="ECO:0000313" key="2">
    <source>
        <dbReference type="EMBL" id="KAI9198870.1"/>
    </source>
</evidence>
<dbReference type="Gene3D" id="3.80.10.10">
    <property type="entry name" value="Ribonuclease Inhibitor"/>
    <property type="match status" value="1"/>
</dbReference>
<dbReference type="Proteomes" id="UP001064489">
    <property type="component" value="Chromosome 13"/>
</dbReference>
<reference evidence="2 3" key="1">
    <citation type="journal article" date="2022" name="Plant J.">
        <title>Strategies of tolerance reflected in two North American maple genomes.</title>
        <authorList>
            <person name="McEvoy S.L."/>
            <person name="Sezen U.U."/>
            <person name="Trouern-Trend A."/>
            <person name="McMahon S.M."/>
            <person name="Schaberg P.G."/>
            <person name="Yang J."/>
            <person name="Wegrzyn J.L."/>
            <person name="Swenson N.G."/>
        </authorList>
    </citation>
    <scope>NUCLEOTIDE SEQUENCE [LARGE SCALE GENOMIC DNA]</scope>
    <source>
        <strain evidence="2">91603</strain>
    </source>
</reference>
<sequence length="330" mass="38883">MEMDGLSNLPDNIIHEILSRLPTKTAVKTCVLSKRWKHQWMQTDSLSFNCDDFLENNAFHNFILHVLQHREHSINLNRFSFFIINDLLFFMPLIQSTYFYALSQRLEELKTNIFPPTSFEFASFTSLKTLEICGVEILDYNQFDCTFSKLTNLENLELTDWRVGILRTPLNIKSRSLVNLTISEWGGDILVLVISAPRLKFFDFDSVFDVELIKFENCVMLEKVNIKVPPEIAWKETNYPNQGYILEITSIYRVEYTWELAVSLDFYKGKFISCCAAENPLRFRKSDPIEEGKEQRMWFLDGDAVDRNLPSYWKELREHKEVKGDWKIIH</sequence>
<keyword evidence="3" id="KW-1185">Reference proteome</keyword>
<gene>
    <name evidence="2" type="ORF">LWI28_023451</name>
</gene>
<protein>
    <recommendedName>
        <fullName evidence="1">F-box domain-containing protein</fullName>
    </recommendedName>
</protein>
<dbReference type="SUPFAM" id="SSF81383">
    <property type="entry name" value="F-box domain"/>
    <property type="match status" value="1"/>
</dbReference>
<name>A0AAD5JR91_ACENE</name>
<dbReference type="PROSITE" id="PS50181">
    <property type="entry name" value="FBOX"/>
    <property type="match status" value="1"/>
</dbReference>
<dbReference type="SMART" id="SM00256">
    <property type="entry name" value="FBOX"/>
    <property type="match status" value="1"/>
</dbReference>
<accession>A0AAD5JR91</accession>
<dbReference type="InterPro" id="IPR053781">
    <property type="entry name" value="F-box_AtFBL13-like"/>
</dbReference>
<organism evidence="2 3">
    <name type="scientific">Acer negundo</name>
    <name type="common">Box elder</name>
    <dbReference type="NCBI Taxonomy" id="4023"/>
    <lineage>
        <taxon>Eukaryota</taxon>
        <taxon>Viridiplantae</taxon>
        <taxon>Streptophyta</taxon>
        <taxon>Embryophyta</taxon>
        <taxon>Tracheophyta</taxon>
        <taxon>Spermatophyta</taxon>
        <taxon>Magnoliopsida</taxon>
        <taxon>eudicotyledons</taxon>
        <taxon>Gunneridae</taxon>
        <taxon>Pentapetalae</taxon>
        <taxon>rosids</taxon>
        <taxon>malvids</taxon>
        <taxon>Sapindales</taxon>
        <taxon>Sapindaceae</taxon>
        <taxon>Hippocastanoideae</taxon>
        <taxon>Acereae</taxon>
        <taxon>Acer</taxon>
    </lineage>
</organism>
<dbReference type="InterPro" id="IPR001810">
    <property type="entry name" value="F-box_dom"/>
</dbReference>
<dbReference type="CDD" id="cd22160">
    <property type="entry name" value="F-box_AtFBL13-like"/>
    <property type="match status" value="1"/>
</dbReference>
<dbReference type="Pfam" id="PF00646">
    <property type="entry name" value="F-box"/>
    <property type="match status" value="1"/>
</dbReference>
<dbReference type="PANTHER" id="PTHR34223:SF51">
    <property type="entry name" value="OS06G0556300 PROTEIN"/>
    <property type="match status" value="1"/>
</dbReference>
<dbReference type="PANTHER" id="PTHR34223">
    <property type="entry name" value="OS11G0201299 PROTEIN"/>
    <property type="match status" value="1"/>
</dbReference>
<dbReference type="InterPro" id="IPR036047">
    <property type="entry name" value="F-box-like_dom_sf"/>
</dbReference>